<name>A0A255XP89_9PROT</name>
<dbReference type="EMBL" id="NOXS01000032">
    <property type="protein sequence ID" value="OYQ18701.1"/>
    <property type="molecule type" value="Genomic_DNA"/>
</dbReference>
<sequence>MRWRDEGIILSLRPQGESGVVLSVLTDGYGRHLGFHRGSGAKAPWRQPGTRVIAGWNSRSEGGLGYWALEPAEAPALRHFGAPPKLLAISAATALLDGLLPERMPVPEVYEAALLFIDGLGGNEWLEHYGRLEECLLRETGLHPGGDFGEGLDRLNRIGPALTEAAKSLGKPLPVARTLLISALQPRLR</sequence>
<dbReference type="Pfam" id="PF11967">
    <property type="entry name" value="RecO_N"/>
    <property type="match status" value="1"/>
</dbReference>
<dbReference type="Proteomes" id="UP000216361">
    <property type="component" value="Unassembled WGS sequence"/>
</dbReference>
<dbReference type="RefSeq" id="WP_094408964.1">
    <property type="nucleotide sequence ID" value="NZ_BMJZ01000001.1"/>
</dbReference>
<proteinExistence type="predicted"/>
<evidence type="ECO:0000313" key="3">
    <source>
        <dbReference type="Proteomes" id="UP000216361"/>
    </source>
</evidence>
<dbReference type="AlphaFoldDB" id="A0A255XP89"/>
<dbReference type="OrthoDB" id="9804792at2"/>
<reference evidence="2 3" key="1">
    <citation type="submission" date="2017-07" db="EMBL/GenBank/DDBJ databases">
        <title>Elstera cyanobacteriorum sp. nov., a novel bacterium isolated from cyanobacterial aggregates in a eutrophic lake.</title>
        <authorList>
            <person name="Cai H."/>
        </authorList>
    </citation>
    <scope>NUCLEOTIDE SEQUENCE [LARGE SCALE GENOMIC DNA]</scope>
    <source>
        <strain evidence="2 3">TH019</strain>
    </source>
</reference>
<feature type="domain" description="DNA replication/recombination mediator RecO N-terminal" evidence="1">
    <location>
        <begin position="1"/>
        <end position="66"/>
    </location>
</feature>
<keyword evidence="3" id="KW-1185">Reference proteome</keyword>
<protein>
    <recommendedName>
        <fullName evidence="1">DNA replication/recombination mediator RecO N-terminal domain-containing protein</fullName>
    </recommendedName>
</protein>
<comment type="caution">
    <text evidence="2">The sequence shown here is derived from an EMBL/GenBank/DDBJ whole genome shotgun (WGS) entry which is preliminary data.</text>
</comment>
<gene>
    <name evidence="2" type="ORF">CHR90_10605</name>
</gene>
<accession>A0A255XP89</accession>
<dbReference type="InterPro" id="IPR022572">
    <property type="entry name" value="DNA_rep/recomb_RecO_N"/>
</dbReference>
<evidence type="ECO:0000259" key="1">
    <source>
        <dbReference type="Pfam" id="PF11967"/>
    </source>
</evidence>
<evidence type="ECO:0000313" key="2">
    <source>
        <dbReference type="EMBL" id="OYQ18701.1"/>
    </source>
</evidence>
<organism evidence="2 3">
    <name type="scientific">Elstera cyanobacteriorum</name>
    <dbReference type="NCBI Taxonomy" id="2022747"/>
    <lineage>
        <taxon>Bacteria</taxon>
        <taxon>Pseudomonadati</taxon>
        <taxon>Pseudomonadota</taxon>
        <taxon>Alphaproteobacteria</taxon>
        <taxon>Rhodospirillales</taxon>
        <taxon>Rhodospirillaceae</taxon>
        <taxon>Elstera</taxon>
    </lineage>
</organism>